<feature type="domain" description="Copper amine oxidase-like N-terminal" evidence="2">
    <location>
        <begin position="71"/>
        <end position="167"/>
    </location>
</feature>
<evidence type="ECO:0000259" key="2">
    <source>
        <dbReference type="Pfam" id="PF07833"/>
    </source>
</evidence>
<dbReference type="InterPro" id="IPR036582">
    <property type="entry name" value="Mao_N_sf"/>
</dbReference>
<gene>
    <name evidence="4" type="ORF">I8J29_03550</name>
</gene>
<protein>
    <submittedName>
        <fullName evidence="4">DUF5050 domain-containing protein</fullName>
    </submittedName>
</protein>
<dbReference type="InterPro" id="IPR012854">
    <property type="entry name" value="Cu_amine_oxidase-like_N"/>
</dbReference>
<evidence type="ECO:0000256" key="1">
    <source>
        <dbReference type="SAM" id="SignalP"/>
    </source>
</evidence>
<dbReference type="Proteomes" id="UP000670947">
    <property type="component" value="Unassembled WGS sequence"/>
</dbReference>
<evidence type="ECO:0000313" key="5">
    <source>
        <dbReference type="Proteomes" id="UP000670947"/>
    </source>
</evidence>
<keyword evidence="5" id="KW-1185">Reference proteome</keyword>
<feature type="signal peptide" evidence="1">
    <location>
        <begin position="1"/>
        <end position="27"/>
    </location>
</feature>
<dbReference type="SUPFAM" id="SSF55383">
    <property type="entry name" value="Copper amine oxidase, domain N"/>
    <property type="match status" value="1"/>
</dbReference>
<name>A0ABS3W4N7_9BACL</name>
<organism evidence="4 5">
    <name type="scientific">Paenibacillus artemisiicola</name>
    <dbReference type="NCBI Taxonomy" id="1172618"/>
    <lineage>
        <taxon>Bacteria</taxon>
        <taxon>Bacillati</taxon>
        <taxon>Bacillota</taxon>
        <taxon>Bacilli</taxon>
        <taxon>Bacillales</taxon>
        <taxon>Paenibacillaceae</taxon>
        <taxon>Paenibacillus</taxon>
    </lineage>
</organism>
<comment type="caution">
    <text evidence="4">The sequence shown here is derived from an EMBL/GenBank/DDBJ whole genome shotgun (WGS) entry which is preliminary data.</text>
</comment>
<dbReference type="EMBL" id="JAGGDJ010000002">
    <property type="protein sequence ID" value="MBO7743255.1"/>
    <property type="molecule type" value="Genomic_DNA"/>
</dbReference>
<proteinExistence type="predicted"/>
<dbReference type="Pfam" id="PF07833">
    <property type="entry name" value="Cu_amine_oxidN1"/>
    <property type="match status" value="1"/>
</dbReference>
<feature type="chain" id="PRO_5046385574" evidence="1">
    <location>
        <begin position="28"/>
        <end position="596"/>
    </location>
</feature>
<dbReference type="InterPro" id="IPR032485">
    <property type="entry name" value="LRP1-like_beta_prop"/>
</dbReference>
<dbReference type="Gene3D" id="3.30.457.10">
    <property type="entry name" value="Copper amine oxidase-like, N-terminal domain"/>
    <property type="match status" value="1"/>
</dbReference>
<accession>A0ABS3W4N7</accession>
<reference evidence="4 5" key="1">
    <citation type="submission" date="2021-03" db="EMBL/GenBank/DDBJ databases">
        <title>Paenibacillus artemisicola MWE-103 whole genome sequence.</title>
        <authorList>
            <person name="Ham Y.J."/>
        </authorList>
    </citation>
    <scope>NUCLEOTIDE SEQUENCE [LARGE SCALE GENOMIC DNA]</scope>
    <source>
        <strain evidence="4 5">MWE-103</strain>
    </source>
</reference>
<evidence type="ECO:0000313" key="4">
    <source>
        <dbReference type="EMBL" id="MBO7743255.1"/>
    </source>
</evidence>
<feature type="domain" description="Prolow-density lipoprotein receptor-related protein 1-like beta-propeller" evidence="3">
    <location>
        <begin position="409"/>
        <end position="571"/>
    </location>
</feature>
<dbReference type="RefSeq" id="WP_208846302.1">
    <property type="nucleotide sequence ID" value="NZ_JAGGDJ010000002.1"/>
</dbReference>
<evidence type="ECO:0000259" key="3">
    <source>
        <dbReference type="Pfam" id="PF16472"/>
    </source>
</evidence>
<keyword evidence="1" id="KW-0732">Signal</keyword>
<sequence>MKKRLITALACAGLMSGVLGLAPNGAAADAPGKATLREAFDRLIVLPFDYRDKAFLNGQLTDLLYSDYDIVERNGRVFVPIRLLSTLATNADLGKGSWDAAWQAARPKEVLLSNPNLHKRVQFTVGSKTMLVNGEPVGMDAAPLRVDGRIVLPLRGAAEALDKEIDWLDGLILIGSERIDLTSPDTLAVKDRIKRVLTDPRKPVAYENAPTPLGKFGNAAYYYKTAYRTNGAFETLYRQADGGKAAEVKLPGNPQLHAAKAIDGKLYFVTAVGGASELDAYDFASGQSRTIAAIPQWKPEDGWVTDIRGDGGELRVILHTGDLTMGGETLYKVSGAALTEVADAKSVINYAEDGGYLYMTDFHPMADASGNLVRIDRKTGASSAFGQQGFTYGITRTINDYGIGLGGNASLAIQDGWLYTLGYLENDPKDVAAVYKIKLSDGTQVKLTGAASSFWLVNGRIVYVDGASAGLKSVELGGGDPRTLTARKAQNVRFANGAFYYTEPAANAGAWDPGTLYRYDLAAGREARLSDRPAASYAVGETGVYYVAKGYEPGLYKVGASGRNTRLAADSIAASVLTEAGMTYTLTYKAGVYTVK</sequence>
<dbReference type="Pfam" id="PF16472">
    <property type="entry name" value="DUF5050"/>
    <property type="match status" value="1"/>
</dbReference>
<dbReference type="SUPFAM" id="SSF69304">
    <property type="entry name" value="Tricorn protease N-terminal domain"/>
    <property type="match status" value="1"/>
</dbReference>